<evidence type="ECO:0000256" key="4">
    <source>
        <dbReference type="ARBA" id="ARBA00023136"/>
    </source>
</evidence>
<gene>
    <name evidence="6" type="ORF">H0A74_04845</name>
</gene>
<proteinExistence type="inferred from homology"/>
<evidence type="ECO:0000313" key="6">
    <source>
        <dbReference type="EMBL" id="NYT52874.1"/>
    </source>
</evidence>
<dbReference type="InterPro" id="IPR005899">
    <property type="entry name" value="Na_pump_deCOase"/>
</dbReference>
<feature type="transmembrane region" description="Helical" evidence="5">
    <location>
        <begin position="15"/>
        <end position="39"/>
    </location>
</feature>
<comment type="subcellular location">
    <subcellularLocation>
        <location evidence="5">Cell membrane</location>
        <topology evidence="5">Single-pass membrane protein</topology>
    </subcellularLocation>
</comment>
<comment type="cofactor">
    <cofactor evidence="5">
        <name>Na(+)</name>
        <dbReference type="ChEBI" id="CHEBI:29101"/>
    </cofactor>
</comment>
<evidence type="ECO:0000256" key="3">
    <source>
        <dbReference type="ARBA" id="ARBA00022989"/>
    </source>
</evidence>
<keyword evidence="4 5" id="KW-0472">Membrane</keyword>
<protein>
    <recommendedName>
        <fullName evidence="5">Oxaloacetate decarboxylase gamma chain</fullName>
        <ecNumber evidence="5">7.2.4.2</ecNumber>
    </recommendedName>
</protein>
<dbReference type="GO" id="GO:0015451">
    <property type="term" value="F:decarboxylation-driven active transmembrane transporter activity"/>
    <property type="evidence" value="ECO:0007669"/>
    <property type="project" value="UniProtKB-EC"/>
</dbReference>
<name>A0A853G3F9_9GAMM</name>
<dbReference type="Proteomes" id="UP000525329">
    <property type="component" value="Unassembled WGS sequence"/>
</dbReference>
<comment type="caution">
    <text evidence="6">The sequence shown here is derived from an EMBL/GenBank/DDBJ whole genome shotgun (WGS) entry which is preliminary data.</text>
</comment>
<dbReference type="NCBIfam" id="TIGR01195">
    <property type="entry name" value="oadG_fam"/>
    <property type="match status" value="1"/>
</dbReference>
<comment type="function">
    <text evidence="5">Catalyzes the decarboxylation of oxaloacetate coupled to Na(+) translocation.</text>
</comment>
<keyword evidence="5" id="KW-0813">Transport</keyword>
<evidence type="ECO:0000256" key="2">
    <source>
        <dbReference type="ARBA" id="ARBA00022692"/>
    </source>
</evidence>
<keyword evidence="1" id="KW-1003">Cell membrane</keyword>
<keyword evidence="5" id="KW-0739">Sodium transport</keyword>
<dbReference type="Pfam" id="PF04277">
    <property type="entry name" value="OAD_gamma"/>
    <property type="match status" value="1"/>
</dbReference>
<dbReference type="GO" id="GO:0015081">
    <property type="term" value="F:sodium ion transmembrane transporter activity"/>
    <property type="evidence" value="ECO:0007669"/>
    <property type="project" value="InterPro"/>
</dbReference>
<accession>A0A853G3F9</accession>
<sequence>MKQIDFITQALNLTLFGMGFVFLFLTLLVIITKLMSIIIQKLQSKIHDKQDYCNSEFKDEMDEETKFIIEQAIKMHKGA</sequence>
<comment type="catalytic activity">
    <reaction evidence="5">
        <text>oxaloacetate + 2 Na(+)(in) + H(+) = pyruvate + 2 Na(+)(out) + CO2</text>
        <dbReference type="Rhea" id="RHEA:57724"/>
        <dbReference type="ChEBI" id="CHEBI:15361"/>
        <dbReference type="ChEBI" id="CHEBI:15378"/>
        <dbReference type="ChEBI" id="CHEBI:16452"/>
        <dbReference type="ChEBI" id="CHEBI:16526"/>
        <dbReference type="ChEBI" id="CHEBI:29101"/>
        <dbReference type="EC" id="7.2.4.2"/>
    </reaction>
</comment>
<dbReference type="GO" id="GO:0036376">
    <property type="term" value="P:sodium ion export across plasma membrane"/>
    <property type="evidence" value="ECO:0007669"/>
    <property type="project" value="InterPro"/>
</dbReference>
<evidence type="ECO:0000256" key="1">
    <source>
        <dbReference type="ARBA" id="ARBA00022475"/>
    </source>
</evidence>
<evidence type="ECO:0000313" key="7">
    <source>
        <dbReference type="Proteomes" id="UP000525329"/>
    </source>
</evidence>
<reference evidence="6 7" key="1">
    <citation type="submission" date="2020-05" db="EMBL/GenBank/DDBJ databases">
        <title>Horizontal transmission and recombination maintain forever young bacterial symbiont genomes.</title>
        <authorList>
            <person name="Russell S.L."/>
            <person name="Pepper-Tunick E."/>
            <person name="Svedberg J."/>
            <person name="Byrne A."/>
            <person name="Ruelas Castillo J."/>
            <person name="Vollmers C."/>
            <person name="Beinart R.A."/>
            <person name="Corbett-Detig R."/>
        </authorList>
    </citation>
    <scope>NUCLEOTIDE SEQUENCE [LARGE SCALE GENOMIC DNA]</scope>
    <source>
        <strain evidence="6">Monterey_2004</strain>
    </source>
</reference>
<comment type="similarity">
    <text evidence="5">Belongs to the OadG family.</text>
</comment>
<keyword evidence="5" id="KW-0915">Sodium</keyword>
<dbReference type="EC" id="7.2.4.2" evidence="5"/>
<dbReference type="EMBL" id="JACCHU010000002">
    <property type="protein sequence ID" value="NYT52874.1"/>
    <property type="molecule type" value="Genomic_DNA"/>
</dbReference>
<keyword evidence="3 5" id="KW-1133">Transmembrane helix</keyword>
<organism evidence="6 7">
    <name type="scientific">Candidatus Vesicomyosocius endoextente</name>
    <dbReference type="NCBI Taxonomy" id="2738853"/>
    <lineage>
        <taxon>Bacteria</taxon>
        <taxon>Pseudomonadati</taxon>
        <taxon>Pseudomonadota</taxon>
        <taxon>Gammaproteobacteria</taxon>
        <taxon>Candidatus Pseudothioglobaceae</taxon>
        <taxon>Candidatus Vesicomyidisocius</taxon>
    </lineage>
</organism>
<keyword evidence="2 5" id="KW-0812">Transmembrane</keyword>
<keyword evidence="5" id="KW-0406">Ion transport</keyword>
<dbReference type="AlphaFoldDB" id="A0A853G3F9"/>
<dbReference type="GO" id="GO:0005886">
    <property type="term" value="C:plasma membrane"/>
    <property type="evidence" value="ECO:0007669"/>
    <property type="project" value="UniProtKB-SubCell"/>
</dbReference>
<evidence type="ECO:0000256" key="5">
    <source>
        <dbReference type="RuleBase" id="RU004278"/>
    </source>
</evidence>